<gene>
    <name evidence="2" type="ORF">EYF80_009502</name>
</gene>
<evidence type="ECO:0000256" key="1">
    <source>
        <dbReference type="SAM" id="MobiDB-lite"/>
    </source>
</evidence>
<dbReference type="Proteomes" id="UP000314294">
    <property type="component" value="Unassembled WGS sequence"/>
</dbReference>
<reference evidence="2 3" key="1">
    <citation type="submission" date="2019-03" db="EMBL/GenBank/DDBJ databases">
        <title>First draft genome of Liparis tanakae, snailfish: a comprehensive survey of snailfish specific genes.</title>
        <authorList>
            <person name="Kim W."/>
            <person name="Song I."/>
            <person name="Jeong J.-H."/>
            <person name="Kim D."/>
            <person name="Kim S."/>
            <person name="Ryu S."/>
            <person name="Song J.Y."/>
            <person name="Lee S.K."/>
        </authorList>
    </citation>
    <scope>NUCLEOTIDE SEQUENCE [LARGE SCALE GENOMIC DNA]</scope>
    <source>
        <tissue evidence="2">Muscle</tissue>
    </source>
</reference>
<evidence type="ECO:0000313" key="2">
    <source>
        <dbReference type="EMBL" id="TNN80177.1"/>
    </source>
</evidence>
<protein>
    <submittedName>
        <fullName evidence="2">Uncharacterized protein</fullName>
    </submittedName>
</protein>
<sequence length="169" mass="16968">MGLIGDVRVDLGHGLGGFGKVDVEGVSGVVVLDVLQEGLQGGEAGAQGHGVAHMQVVAALRHVEQMLVRLVDLSLLQGAVAQRGEHLLVGGPLGPGGQHGQGGGDAQRGEEDVLSGGGFGTQALVEGEGETMSRNGRLKVILVGTEKSSMMSGLPPSSDLVSSTSSITS</sequence>
<evidence type="ECO:0000313" key="3">
    <source>
        <dbReference type="Proteomes" id="UP000314294"/>
    </source>
</evidence>
<feature type="compositionally biased region" description="Gly residues" evidence="1">
    <location>
        <begin position="93"/>
        <end position="106"/>
    </location>
</feature>
<name>A0A4Z2IQX1_9TELE</name>
<dbReference type="EMBL" id="SRLO01000056">
    <property type="protein sequence ID" value="TNN80177.1"/>
    <property type="molecule type" value="Genomic_DNA"/>
</dbReference>
<keyword evidence="3" id="KW-1185">Reference proteome</keyword>
<feature type="region of interest" description="Disordered" evidence="1">
    <location>
        <begin position="93"/>
        <end position="117"/>
    </location>
</feature>
<organism evidence="2 3">
    <name type="scientific">Liparis tanakae</name>
    <name type="common">Tanaka's snailfish</name>
    <dbReference type="NCBI Taxonomy" id="230148"/>
    <lineage>
        <taxon>Eukaryota</taxon>
        <taxon>Metazoa</taxon>
        <taxon>Chordata</taxon>
        <taxon>Craniata</taxon>
        <taxon>Vertebrata</taxon>
        <taxon>Euteleostomi</taxon>
        <taxon>Actinopterygii</taxon>
        <taxon>Neopterygii</taxon>
        <taxon>Teleostei</taxon>
        <taxon>Neoteleostei</taxon>
        <taxon>Acanthomorphata</taxon>
        <taxon>Eupercaria</taxon>
        <taxon>Perciformes</taxon>
        <taxon>Cottioidei</taxon>
        <taxon>Cottales</taxon>
        <taxon>Liparidae</taxon>
        <taxon>Liparis</taxon>
    </lineage>
</organism>
<feature type="region of interest" description="Disordered" evidence="1">
    <location>
        <begin position="148"/>
        <end position="169"/>
    </location>
</feature>
<comment type="caution">
    <text evidence="2">The sequence shown here is derived from an EMBL/GenBank/DDBJ whole genome shotgun (WGS) entry which is preliminary data.</text>
</comment>
<proteinExistence type="predicted"/>
<dbReference type="AlphaFoldDB" id="A0A4Z2IQX1"/>
<feature type="compositionally biased region" description="Low complexity" evidence="1">
    <location>
        <begin position="154"/>
        <end position="169"/>
    </location>
</feature>
<accession>A0A4Z2IQX1</accession>